<organism evidence="3 4">
    <name type="scientific">Lasiosphaeria miniovina</name>
    <dbReference type="NCBI Taxonomy" id="1954250"/>
    <lineage>
        <taxon>Eukaryota</taxon>
        <taxon>Fungi</taxon>
        <taxon>Dikarya</taxon>
        <taxon>Ascomycota</taxon>
        <taxon>Pezizomycotina</taxon>
        <taxon>Sordariomycetes</taxon>
        <taxon>Sordariomycetidae</taxon>
        <taxon>Sordariales</taxon>
        <taxon>Lasiosphaeriaceae</taxon>
        <taxon>Lasiosphaeria</taxon>
    </lineage>
</organism>
<sequence length="335" mass="34524">MSKVTEVTVKTVEDKDGFKDAGPLTTTFTPPAACTKIFSTTSSRFAVLGDDDVFHTSCYPEADILIRAYFMPGLACPSGWGGEPIVGTGSRTVLDPSSRLPQLAPGETATVCCPSGLGYAETILSFAPGVGGWCLGTLAQPTSIEPEACANCDTTPTPLPTKNAAGTAYTLLQTTILLRREAASAGSVASTGSTTSTSASSSTSSDPSSSQTAPPSSNSNQDSSGSEMSTGAKAGIAIGVVLAVLALAVAAFFVTRQRKRKRAAALLPVDDGSGGAKEMPAIPSTRREVLGDTVHKPHELYAEYNPGPPQAPVELDANQYAYPELSGRASPRIRS</sequence>
<dbReference type="PANTHER" id="PTHR16861">
    <property type="entry name" value="GLYCOPROTEIN 38"/>
    <property type="match status" value="1"/>
</dbReference>
<evidence type="ECO:0000313" key="4">
    <source>
        <dbReference type="Proteomes" id="UP001172101"/>
    </source>
</evidence>
<protein>
    <submittedName>
        <fullName evidence="3">Uncharacterized protein</fullName>
    </submittedName>
</protein>
<dbReference type="RefSeq" id="XP_060289571.1">
    <property type="nucleotide sequence ID" value="XM_060446322.1"/>
</dbReference>
<dbReference type="EMBL" id="JAUIRO010000009">
    <property type="protein sequence ID" value="KAK0701907.1"/>
    <property type="molecule type" value="Genomic_DNA"/>
</dbReference>
<evidence type="ECO:0000313" key="3">
    <source>
        <dbReference type="EMBL" id="KAK0701907.1"/>
    </source>
</evidence>
<gene>
    <name evidence="3" type="ORF">B0T26DRAFT_757880</name>
</gene>
<evidence type="ECO:0000256" key="2">
    <source>
        <dbReference type="SAM" id="Phobius"/>
    </source>
</evidence>
<keyword evidence="2" id="KW-0812">Transmembrane</keyword>
<keyword evidence="4" id="KW-1185">Reference proteome</keyword>
<name>A0AA39ZQR5_9PEZI</name>
<dbReference type="Proteomes" id="UP001172101">
    <property type="component" value="Unassembled WGS sequence"/>
</dbReference>
<evidence type="ECO:0000256" key="1">
    <source>
        <dbReference type="SAM" id="MobiDB-lite"/>
    </source>
</evidence>
<dbReference type="GeneID" id="85329592"/>
<keyword evidence="2" id="KW-1133">Transmembrane helix</keyword>
<feature type="transmembrane region" description="Helical" evidence="2">
    <location>
        <begin position="234"/>
        <end position="254"/>
    </location>
</feature>
<dbReference type="AlphaFoldDB" id="A0AA39ZQR5"/>
<reference evidence="3" key="1">
    <citation type="submission" date="2023-06" db="EMBL/GenBank/DDBJ databases">
        <title>Genome-scale phylogeny and comparative genomics of the fungal order Sordariales.</title>
        <authorList>
            <consortium name="Lawrence Berkeley National Laboratory"/>
            <person name="Hensen N."/>
            <person name="Bonometti L."/>
            <person name="Westerberg I."/>
            <person name="Brannstrom I.O."/>
            <person name="Guillou S."/>
            <person name="Cros-Aarteil S."/>
            <person name="Calhoun S."/>
            <person name="Haridas S."/>
            <person name="Kuo A."/>
            <person name="Mondo S."/>
            <person name="Pangilinan J."/>
            <person name="Riley R."/>
            <person name="LaButti K."/>
            <person name="Andreopoulos B."/>
            <person name="Lipzen A."/>
            <person name="Chen C."/>
            <person name="Yanf M."/>
            <person name="Daum C."/>
            <person name="Ng V."/>
            <person name="Clum A."/>
            <person name="Steindorff A."/>
            <person name="Ohm R."/>
            <person name="Martin F."/>
            <person name="Silar P."/>
            <person name="Natvig D."/>
            <person name="Lalanne C."/>
            <person name="Gautier V."/>
            <person name="Ament-velasquez S.L."/>
            <person name="Kruys A."/>
            <person name="Hutchinson M.I."/>
            <person name="Powell A.J."/>
            <person name="Barry K."/>
            <person name="Miller A.N."/>
            <person name="Grigoriev I.V."/>
            <person name="Debuchy R."/>
            <person name="Gladieux P."/>
            <person name="Thoren M.H."/>
            <person name="Johannesson H."/>
        </authorList>
    </citation>
    <scope>NUCLEOTIDE SEQUENCE</scope>
    <source>
        <strain evidence="3">SMH2392-1A</strain>
    </source>
</reference>
<accession>A0AA39ZQR5</accession>
<proteinExistence type="predicted"/>
<keyword evidence="2" id="KW-0472">Membrane</keyword>
<comment type="caution">
    <text evidence="3">The sequence shown here is derived from an EMBL/GenBank/DDBJ whole genome shotgun (WGS) entry which is preliminary data.</text>
</comment>
<dbReference type="PANTHER" id="PTHR16861:SF4">
    <property type="entry name" value="SH3 DOMAIN PROTEIN (AFU_ORTHOLOGUE AFUA_1G13610)"/>
    <property type="match status" value="1"/>
</dbReference>
<feature type="region of interest" description="Disordered" evidence="1">
    <location>
        <begin position="187"/>
        <end position="229"/>
    </location>
</feature>